<dbReference type="PROSITE" id="PS00678">
    <property type="entry name" value="WD_REPEATS_1"/>
    <property type="match status" value="2"/>
</dbReference>
<dbReference type="Pfam" id="PF00400">
    <property type="entry name" value="WD40"/>
    <property type="match status" value="7"/>
</dbReference>
<proteinExistence type="predicted"/>
<keyword evidence="3" id="KW-0677">Repeat</keyword>
<evidence type="ECO:0000256" key="2">
    <source>
        <dbReference type="ARBA" id="ARBA00022574"/>
    </source>
</evidence>
<dbReference type="CDD" id="cd00200">
    <property type="entry name" value="WD40"/>
    <property type="match status" value="1"/>
</dbReference>
<feature type="repeat" description="WD" evidence="5">
    <location>
        <begin position="187"/>
        <end position="235"/>
    </location>
</feature>
<dbReference type="InterPro" id="IPR019775">
    <property type="entry name" value="WD40_repeat_CS"/>
</dbReference>
<dbReference type="InterPro" id="IPR001632">
    <property type="entry name" value="WD40_G-protein_beta-like"/>
</dbReference>
<dbReference type="GO" id="GO:0000027">
    <property type="term" value="P:ribosomal large subunit assembly"/>
    <property type="evidence" value="ECO:0007669"/>
    <property type="project" value="TreeGrafter"/>
</dbReference>
<dbReference type="InterPro" id="IPR020472">
    <property type="entry name" value="WD40_PAC1"/>
</dbReference>
<dbReference type="PRINTS" id="PR00319">
    <property type="entry name" value="GPROTEINB"/>
</dbReference>
<dbReference type="Proteomes" id="UP001157974">
    <property type="component" value="Unassembled WGS sequence"/>
</dbReference>
<dbReference type="InterPro" id="IPR012972">
    <property type="entry name" value="NLE"/>
</dbReference>
<dbReference type="SMART" id="SM00320">
    <property type="entry name" value="WD40"/>
    <property type="match status" value="8"/>
</dbReference>
<dbReference type="InterPro" id="IPR036322">
    <property type="entry name" value="WD40_repeat_dom_sf"/>
</dbReference>
<dbReference type="GO" id="GO:0005730">
    <property type="term" value="C:nucleolus"/>
    <property type="evidence" value="ECO:0007669"/>
    <property type="project" value="UniProtKB-SubCell"/>
</dbReference>
<name>A0AAV8UND9_9RHOD</name>
<keyword evidence="4" id="KW-0539">Nucleus</keyword>
<sequence>MSRSLIVQFKNSEHEVSGPTVDVPLDSSVDQLTTLLNQILENEERLPYLFYVLKENKQEVEIVDGIHEAISSASHSTETVLSIRFVPQALFRVRPVTRCTATLPAHAEAILTVQFSPNGADLATGSGDTTVRLWDVSSQTPRRKLEGHKGWVLCVAWSPDANLLASGSMDSTVIIWGPREAIRRTHLKGHKKWISSICWEPLHRCRSGQSERLASGSEDCKVRIWHALSGRCEFVLSGHTKAITCVRWGGEGLIYSSSQDRTIKVWSDADGSQVRSLQGHGHWVNTMALSTDYALRCGVFDIQRRTAPSTPAEGKLLAMEMYNTAKRDRPEKLVSGSDDFTLQLWEPATSGKPLSRMTGHQQLVNMVAFSPDQEFIASSSFDKSVRLWHASTGNFITTLRGHVAAVYQIAWSADSRLLLSSSKDSTVKVWELRTRKLKVDLPGHADEVYSVDWSPDGTKVASGGKDKVLKLWQN</sequence>
<feature type="repeat" description="WD" evidence="5">
    <location>
        <begin position="357"/>
        <end position="398"/>
    </location>
</feature>
<dbReference type="SUPFAM" id="SSF50978">
    <property type="entry name" value="WD40 repeat-like"/>
    <property type="match status" value="1"/>
</dbReference>
<accession>A0AAV8UND9</accession>
<organism evidence="7 8">
    <name type="scientific">Rhodosorus marinus</name>
    <dbReference type="NCBI Taxonomy" id="101924"/>
    <lineage>
        <taxon>Eukaryota</taxon>
        <taxon>Rhodophyta</taxon>
        <taxon>Stylonematophyceae</taxon>
        <taxon>Stylonematales</taxon>
        <taxon>Stylonemataceae</taxon>
        <taxon>Rhodosorus</taxon>
    </lineage>
</organism>
<dbReference type="Pfam" id="PF08154">
    <property type="entry name" value="NLE"/>
    <property type="match status" value="1"/>
</dbReference>
<feature type="repeat" description="WD" evidence="5">
    <location>
        <begin position="145"/>
        <end position="176"/>
    </location>
</feature>
<keyword evidence="8" id="KW-1185">Reference proteome</keyword>
<gene>
    <name evidence="7" type="ORF">NDN08_006418</name>
</gene>
<feature type="repeat" description="WD" evidence="5">
    <location>
        <begin position="236"/>
        <end position="276"/>
    </location>
</feature>
<keyword evidence="2 5" id="KW-0853">WD repeat</keyword>
<dbReference type="Gene3D" id="2.130.10.10">
    <property type="entry name" value="YVTN repeat-like/Quinoprotein amine dehydrogenase"/>
    <property type="match status" value="1"/>
</dbReference>
<feature type="repeat" description="WD" evidence="5">
    <location>
        <begin position="399"/>
        <end position="440"/>
    </location>
</feature>
<dbReference type="PROSITE" id="PS50294">
    <property type="entry name" value="WD_REPEATS_REGION"/>
    <property type="match status" value="6"/>
</dbReference>
<reference evidence="7 8" key="1">
    <citation type="journal article" date="2023" name="Nat. Commun.">
        <title>Origin of minicircular mitochondrial genomes in red algae.</title>
        <authorList>
            <person name="Lee Y."/>
            <person name="Cho C.H."/>
            <person name="Lee Y.M."/>
            <person name="Park S.I."/>
            <person name="Yang J.H."/>
            <person name="West J.A."/>
            <person name="Bhattacharya D."/>
            <person name="Yoon H.S."/>
        </authorList>
    </citation>
    <scope>NUCLEOTIDE SEQUENCE [LARGE SCALE GENOMIC DNA]</scope>
    <source>
        <strain evidence="7 8">CCMP1338</strain>
        <tissue evidence="7">Whole cell</tissue>
    </source>
</reference>
<evidence type="ECO:0000256" key="5">
    <source>
        <dbReference type="PROSITE-ProRule" id="PRU00221"/>
    </source>
</evidence>
<feature type="repeat" description="WD" evidence="5">
    <location>
        <begin position="103"/>
        <end position="144"/>
    </location>
</feature>
<evidence type="ECO:0000313" key="7">
    <source>
        <dbReference type="EMBL" id="KAJ8903103.1"/>
    </source>
</evidence>
<comment type="subcellular location">
    <subcellularLocation>
        <location evidence="1">Nucleus</location>
        <location evidence="1">Nucleolus</location>
    </subcellularLocation>
</comment>
<dbReference type="AlphaFoldDB" id="A0AAV8UND9"/>
<evidence type="ECO:0000256" key="3">
    <source>
        <dbReference type="ARBA" id="ARBA00022737"/>
    </source>
</evidence>
<dbReference type="PROSITE" id="PS50082">
    <property type="entry name" value="WD_REPEATS_2"/>
    <property type="match status" value="7"/>
</dbReference>
<dbReference type="EMBL" id="JAMWBK010000008">
    <property type="protein sequence ID" value="KAJ8903103.1"/>
    <property type="molecule type" value="Genomic_DNA"/>
</dbReference>
<dbReference type="InterPro" id="IPR001680">
    <property type="entry name" value="WD40_rpt"/>
</dbReference>
<evidence type="ECO:0000256" key="4">
    <source>
        <dbReference type="ARBA" id="ARBA00023242"/>
    </source>
</evidence>
<feature type="domain" description="NLE" evidence="6">
    <location>
        <begin position="6"/>
        <end position="53"/>
    </location>
</feature>
<evidence type="ECO:0000259" key="6">
    <source>
        <dbReference type="Pfam" id="PF08154"/>
    </source>
</evidence>
<dbReference type="PANTHER" id="PTHR19848">
    <property type="entry name" value="WD40 REPEAT PROTEIN"/>
    <property type="match status" value="1"/>
</dbReference>
<comment type="caution">
    <text evidence="7">The sequence shown here is derived from an EMBL/GenBank/DDBJ whole genome shotgun (WGS) entry which is preliminary data.</text>
</comment>
<dbReference type="PRINTS" id="PR00320">
    <property type="entry name" value="GPROTEINBRPT"/>
</dbReference>
<evidence type="ECO:0000256" key="1">
    <source>
        <dbReference type="ARBA" id="ARBA00004604"/>
    </source>
</evidence>
<feature type="repeat" description="WD" evidence="5">
    <location>
        <begin position="441"/>
        <end position="474"/>
    </location>
</feature>
<protein>
    <recommendedName>
        <fullName evidence="6">NLE domain-containing protein</fullName>
    </recommendedName>
</protein>
<evidence type="ECO:0000313" key="8">
    <source>
        <dbReference type="Proteomes" id="UP001157974"/>
    </source>
</evidence>
<dbReference type="PANTHER" id="PTHR19848:SF0">
    <property type="entry name" value="NOTCHLESS PROTEIN HOMOLOG 1"/>
    <property type="match status" value="1"/>
</dbReference>
<dbReference type="InterPro" id="IPR015943">
    <property type="entry name" value="WD40/YVTN_repeat-like_dom_sf"/>
</dbReference>